<organism evidence="13 14">
    <name type="scientific">Streptomyces smaragdinus</name>
    <dbReference type="NCBI Taxonomy" id="2585196"/>
    <lineage>
        <taxon>Bacteria</taxon>
        <taxon>Bacillati</taxon>
        <taxon>Actinomycetota</taxon>
        <taxon>Actinomycetes</taxon>
        <taxon>Kitasatosporales</taxon>
        <taxon>Streptomycetaceae</taxon>
        <taxon>Streptomyces</taxon>
    </lineage>
</organism>
<evidence type="ECO:0000256" key="9">
    <source>
        <dbReference type="SAM" id="Phobius"/>
    </source>
</evidence>
<feature type="chain" id="PRO_5029453785" evidence="10">
    <location>
        <begin position="31"/>
        <end position="566"/>
    </location>
</feature>
<evidence type="ECO:0000256" key="5">
    <source>
        <dbReference type="ARBA" id="ARBA00022729"/>
    </source>
</evidence>
<dbReference type="Pfam" id="PF04234">
    <property type="entry name" value="CopC"/>
    <property type="match status" value="1"/>
</dbReference>
<dbReference type="GO" id="GO:0042597">
    <property type="term" value="C:periplasmic space"/>
    <property type="evidence" value="ECO:0007669"/>
    <property type="project" value="InterPro"/>
</dbReference>
<keyword evidence="7" id="KW-0186">Copper</keyword>
<feature type="transmembrane region" description="Helical" evidence="9">
    <location>
        <begin position="376"/>
        <end position="394"/>
    </location>
</feature>
<dbReference type="SUPFAM" id="SSF81296">
    <property type="entry name" value="E set domains"/>
    <property type="match status" value="1"/>
</dbReference>
<keyword evidence="5 10" id="KW-0732">Signal</keyword>
<dbReference type="InterPro" id="IPR014755">
    <property type="entry name" value="Cu-Rt/internalin_Ig-like"/>
</dbReference>
<feature type="transmembrane region" description="Helical" evidence="9">
    <location>
        <begin position="156"/>
        <end position="177"/>
    </location>
</feature>
<dbReference type="InterPro" id="IPR014756">
    <property type="entry name" value="Ig_E-set"/>
</dbReference>
<feature type="transmembrane region" description="Helical" evidence="9">
    <location>
        <begin position="270"/>
        <end position="291"/>
    </location>
</feature>
<reference evidence="13 14" key="1">
    <citation type="submission" date="2019-10" db="EMBL/GenBank/DDBJ databases">
        <title>Streptomyces smaragdinus sp. nov. and Streptomyces fabii sp. nov., isolated from the gut of fungus growing-termite Macrotermes natalensis.</title>
        <authorList>
            <person name="Schwitalla J."/>
            <person name="Benndorf R."/>
            <person name="Martin K."/>
            <person name="De Beer W."/>
            <person name="Kaster A.-K."/>
            <person name="Vollmers J."/>
            <person name="Poulsen M."/>
            <person name="Beemelmanns C."/>
        </authorList>
    </citation>
    <scope>NUCLEOTIDE SEQUENCE [LARGE SCALE GENOMIC DNA]</scope>
    <source>
        <strain evidence="13 14">RB5</strain>
    </source>
</reference>
<keyword evidence="14" id="KW-1185">Reference proteome</keyword>
<feature type="transmembrane region" description="Helical" evidence="9">
    <location>
        <begin position="345"/>
        <end position="364"/>
    </location>
</feature>
<sequence>MRHLRRLLPAALLAATALIALSAAPALAHAEVVSTAPAAGAALHRAPATVDVRFSEPVQAAPDAIRVLAADGTRVDRGDAAPVPGDAGTLAATLRPGLGRGTYTVAWRITSADSHPVHGAFAFTVGEAPGAAAPLAGADRGADPAVAVLVRVARGVGYAGLALLVGAAGAALLPGTSAGRATLVRQTRAGGIALTLSAAVSLLAQGPYAAGTGLASLLDPDPLAATLSGRTGAAEALRVLLAAGLTLAAADPRVTPVPSPGGRWARPVSYLPFVPLVALAATFAATGHSAAGRYVPLALTADVVHLTAMGLWLGGLVALAALLPGGGPVPPSSALVAAVRLFSRLAGWCVVVLVATGTVLLLRQVDSADDLPSTGWGRYLLVKLAVIVVLLAVARRARAWTRRHAPGRGAGFAPAALRSMRRTLAVEAAIGAVVLTLSVLLAGSSPPSDRAVRPSAVTRGAAYDTGGPGGSGTATAVLTPRPDGSTAVDLTLTAAGDTPARPAEFTAAVSLPARDVGPLALDLESVGPGHWTASTTLAPKGAWRLVLTIRTSDIDGTTVTVPVTGP</sequence>
<feature type="domain" description="Copper resistance protein D" evidence="12">
    <location>
        <begin position="337"/>
        <end position="441"/>
    </location>
</feature>
<evidence type="ECO:0000313" key="14">
    <source>
        <dbReference type="Proteomes" id="UP000466345"/>
    </source>
</evidence>
<dbReference type="GO" id="GO:0005507">
    <property type="term" value="F:copper ion binding"/>
    <property type="evidence" value="ECO:0007669"/>
    <property type="project" value="InterPro"/>
</dbReference>
<evidence type="ECO:0000256" key="6">
    <source>
        <dbReference type="ARBA" id="ARBA00022989"/>
    </source>
</evidence>
<protein>
    <submittedName>
        <fullName evidence="13">Copper transport protein YcnJ</fullName>
    </submittedName>
</protein>
<evidence type="ECO:0000313" key="13">
    <source>
        <dbReference type="EMBL" id="MQY12928.1"/>
    </source>
</evidence>
<feature type="signal peptide" evidence="10">
    <location>
        <begin position="1"/>
        <end position="30"/>
    </location>
</feature>
<evidence type="ECO:0000256" key="2">
    <source>
        <dbReference type="ARBA" id="ARBA00022475"/>
    </source>
</evidence>
<keyword evidence="4" id="KW-0479">Metal-binding</keyword>
<dbReference type="AlphaFoldDB" id="A0A7K0CHJ0"/>
<dbReference type="Gene3D" id="2.60.40.1220">
    <property type="match status" value="1"/>
</dbReference>
<dbReference type="Pfam" id="PF05425">
    <property type="entry name" value="CopD"/>
    <property type="match status" value="1"/>
</dbReference>
<evidence type="ECO:0000256" key="1">
    <source>
        <dbReference type="ARBA" id="ARBA00004651"/>
    </source>
</evidence>
<dbReference type="EMBL" id="WEGJ01000009">
    <property type="protein sequence ID" value="MQY12928.1"/>
    <property type="molecule type" value="Genomic_DNA"/>
</dbReference>
<dbReference type="InterPro" id="IPR008457">
    <property type="entry name" value="Cu-R_CopD_dom"/>
</dbReference>
<keyword evidence="6 9" id="KW-1133">Transmembrane helix</keyword>
<dbReference type="GO" id="GO:0006825">
    <property type="term" value="P:copper ion transport"/>
    <property type="evidence" value="ECO:0007669"/>
    <property type="project" value="InterPro"/>
</dbReference>
<evidence type="ECO:0000259" key="12">
    <source>
        <dbReference type="Pfam" id="PF05425"/>
    </source>
</evidence>
<dbReference type="PANTHER" id="PTHR34820">
    <property type="entry name" value="INNER MEMBRANE PROTEIN YEBZ"/>
    <property type="match status" value="1"/>
</dbReference>
<dbReference type="GO" id="GO:0046688">
    <property type="term" value="P:response to copper ion"/>
    <property type="evidence" value="ECO:0007669"/>
    <property type="project" value="InterPro"/>
</dbReference>
<evidence type="ECO:0000256" key="10">
    <source>
        <dbReference type="SAM" id="SignalP"/>
    </source>
</evidence>
<dbReference type="GO" id="GO:0005886">
    <property type="term" value="C:plasma membrane"/>
    <property type="evidence" value="ECO:0007669"/>
    <property type="project" value="UniProtKB-SubCell"/>
</dbReference>
<gene>
    <name evidence="13" type="primary">ycnJ</name>
    <name evidence="13" type="ORF">SRB5_30670</name>
</gene>
<proteinExistence type="predicted"/>
<keyword evidence="8 9" id="KW-0472">Membrane</keyword>
<evidence type="ECO:0000256" key="3">
    <source>
        <dbReference type="ARBA" id="ARBA00022692"/>
    </source>
</evidence>
<dbReference type="Proteomes" id="UP000466345">
    <property type="component" value="Unassembled WGS sequence"/>
</dbReference>
<feature type="transmembrane region" description="Helical" evidence="9">
    <location>
        <begin position="424"/>
        <end position="443"/>
    </location>
</feature>
<evidence type="ECO:0000259" key="11">
    <source>
        <dbReference type="Pfam" id="PF04234"/>
    </source>
</evidence>
<evidence type="ECO:0000256" key="8">
    <source>
        <dbReference type="ARBA" id="ARBA00023136"/>
    </source>
</evidence>
<dbReference type="InterPro" id="IPR007348">
    <property type="entry name" value="CopC_dom"/>
</dbReference>
<dbReference type="InterPro" id="IPR032694">
    <property type="entry name" value="CopC/D"/>
</dbReference>
<evidence type="ECO:0000256" key="4">
    <source>
        <dbReference type="ARBA" id="ARBA00022723"/>
    </source>
</evidence>
<dbReference type="OrthoDB" id="5242236at2"/>
<accession>A0A7K0CHJ0</accession>
<dbReference type="PANTHER" id="PTHR34820:SF4">
    <property type="entry name" value="INNER MEMBRANE PROTEIN YEBZ"/>
    <property type="match status" value="1"/>
</dbReference>
<keyword evidence="2" id="KW-1003">Cell membrane</keyword>
<feature type="transmembrane region" description="Helical" evidence="9">
    <location>
        <begin position="303"/>
        <end position="324"/>
    </location>
</feature>
<feature type="domain" description="CopC" evidence="11">
    <location>
        <begin position="29"/>
        <end position="125"/>
    </location>
</feature>
<comment type="subcellular location">
    <subcellularLocation>
        <location evidence="1">Cell membrane</location>
        <topology evidence="1">Multi-pass membrane protein</topology>
    </subcellularLocation>
</comment>
<keyword evidence="3 9" id="KW-0812">Transmembrane</keyword>
<name>A0A7K0CHJ0_9ACTN</name>
<comment type="caution">
    <text evidence="13">The sequence shown here is derived from an EMBL/GenBank/DDBJ whole genome shotgun (WGS) entry which is preliminary data.</text>
</comment>
<dbReference type="RefSeq" id="WP_153452515.1">
    <property type="nucleotide sequence ID" value="NZ_WEGJ01000009.1"/>
</dbReference>
<evidence type="ECO:0000256" key="7">
    <source>
        <dbReference type="ARBA" id="ARBA00023008"/>
    </source>
</evidence>